<dbReference type="InterPro" id="IPR016160">
    <property type="entry name" value="Ald_DH_CS_CYS"/>
</dbReference>
<evidence type="ECO:0000256" key="1">
    <source>
        <dbReference type="ARBA" id="ARBA00023002"/>
    </source>
</evidence>
<comment type="caution">
    <text evidence="5">The sequence shown here is derived from an EMBL/GenBank/DDBJ whole genome shotgun (WGS) entry which is preliminary data.</text>
</comment>
<dbReference type="InterPro" id="IPR029510">
    <property type="entry name" value="Ald_DH_CS_GLU"/>
</dbReference>
<organism evidence="5 6">
    <name type="scientific">Marinactinospora rubrisoli</name>
    <dbReference type="NCBI Taxonomy" id="2715399"/>
    <lineage>
        <taxon>Bacteria</taxon>
        <taxon>Bacillati</taxon>
        <taxon>Actinomycetota</taxon>
        <taxon>Actinomycetes</taxon>
        <taxon>Streptosporangiales</taxon>
        <taxon>Nocardiopsidaceae</taxon>
        <taxon>Marinactinospora</taxon>
    </lineage>
</organism>
<keyword evidence="1 3" id="KW-0560">Oxidoreductase</keyword>
<dbReference type="PANTHER" id="PTHR11699">
    <property type="entry name" value="ALDEHYDE DEHYDROGENASE-RELATED"/>
    <property type="match status" value="1"/>
</dbReference>
<protein>
    <submittedName>
        <fullName evidence="5">Aldehyde dehydrogenase family protein</fullName>
    </submittedName>
</protein>
<accession>A0ABW2KDN8</accession>
<dbReference type="Proteomes" id="UP001596540">
    <property type="component" value="Unassembled WGS sequence"/>
</dbReference>
<evidence type="ECO:0000313" key="6">
    <source>
        <dbReference type="Proteomes" id="UP001596540"/>
    </source>
</evidence>
<dbReference type="Gene3D" id="3.40.605.10">
    <property type="entry name" value="Aldehyde Dehydrogenase, Chain A, domain 1"/>
    <property type="match status" value="1"/>
</dbReference>
<dbReference type="PROSITE" id="PS00687">
    <property type="entry name" value="ALDEHYDE_DEHYDR_GLU"/>
    <property type="match status" value="1"/>
</dbReference>
<name>A0ABW2KDN8_9ACTN</name>
<dbReference type="EMBL" id="JBHTBH010000002">
    <property type="protein sequence ID" value="MFC7327180.1"/>
    <property type="molecule type" value="Genomic_DNA"/>
</dbReference>
<dbReference type="Gene3D" id="3.40.309.10">
    <property type="entry name" value="Aldehyde Dehydrogenase, Chain A, domain 2"/>
    <property type="match status" value="1"/>
</dbReference>
<reference evidence="6" key="1">
    <citation type="journal article" date="2019" name="Int. J. Syst. Evol. Microbiol.">
        <title>The Global Catalogue of Microorganisms (GCM) 10K type strain sequencing project: providing services to taxonomists for standard genome sequencing and annotation.</title>
        <authorList>
            <consortium name="The Broad Institute Genomics Platform"/>
            <consortium name="The Broad Institute Genome Sequencing Center for Infectious Disease"/>
            <person name="Wu L."/>
            <person name="Ma J."/>
        </authorList>
    </citation>
    <scope>NUCLEOTIDE SEQUENCE [LARGE SCALE GENOMIC DNA]</scope>
    <source>
        <strain evidence="6">CGMCC 4.7382</strain>
    </source>
</reference>
<evidence type="ECO:0000256" key="3">
    <source>
        <dbReference type="RuleBase" id="RU003345"/>
    </source>
</evidence>
<evidence type="ECO:0000256" key="2">
    <source>
        <dbReference type="PROSITE-ProRule" id="PRU10007"/>
    </source>
</evidence>
<dbReference type="InterPro" id="IPR016162">
    <property type="entry name" value="Ald_DH_N"/>
</dbReference>
<keyword evidence="6" id="KW-1185">Reference proteome</keyword>
<dbReference type="RefSeq" id="WP_379869364.1">
    <property type="nucleotide sequence ID" value="NZ_JBHTBH010000002.1"/>
</dbReference>
<dbReference type="InterPro" id="IPR016161">
    <property type="entry name" value="Ald_DH/histidinol_DH"/>
</dbReference>
<feature type="domain" description="Aldehyde dehydrogenase" evidence="4">
    <location>
        <begin position="29"/>
        <end position="485"/>
    </location>
</feature>
<gene>
    <name evidence="5" type="ORF">ACFQRF_05445</name>
</gene>
<evidence type="ECO:0000259" key="4">
    <source>
        <dbReference type="Pfam" id="PF00171"/>
    </source>
</evidence>
<comment type="similarity">
    <text evidence="3">Belongs to the aldehyde dehydrogenase family.</text>
</comment>
<dbReference type="SUPFAM" id="SSF53720">
    <property type="entry name" value="ALDH-like"/>
    <property type="match status" value="1"/>
</dbReference>
<dbReference type="PROSITE" id="PS00070">
    <property type="entry name" value="ALDEHYDE_DEHYDR_CYS"/>
    <property type="match status" value="1"/>
</dbReference>
<proteinExistence type="inferred from homology"/>
<dbReference type="InterPro" id="IPR016163">
    <property type="entry name" value="Ald_DH_C"/>
</dbReference>
<sequence>MTTATDLITGLLPHGIGSHTADGVRTGSGTTVTAHDPATGAALLTWSDTGAEGAHAAVGAAAAAAPAWQGLGAFGRAAALRALSAAVPADADNLARLESATAGKPIRDTRVEVAKVAEMFAYYAGWADKTLGQTIPVPGDWLTYTRREPYGVVAAITPWNAPLFTAGWNAAPALAAGNTVVVKPSELTPFTTLRLARLAEEAGLPPGTLSVAAGLGGSTGRALVADERVGKVAFVGSVPAGRAVATAAAGRGAPALLELGGKSANIVFADADLAAAAEGALAAIFAAAGQSCVAGSRLLVQDEVHDEVLERVAAGARRLRVGAPLAEDTEIGPVNNRAQYDKVRGLVAGARDEGARLVTPADAVPEGADPGGYWVSPTVVADVRPGHTLENTEVFGPVLAVSRFRDEAEAVARANGTPFGLAGAVWTRDVARAHRMAAAVRAGTFWVNAYKAIHVAAPFGGFGDSGYGRSSGPEVLAEYTQPKAVWVHTGAEPMRFFPSLHG</sequence>
<dbReference type="InterPro" id="IPR015590">
    <property type="entry name" value="Aldehyde_DH_dom"/>
</dbReference>
<dbReference type="Pfam" id="PF00171">
    <property type="entry name" value="Aldedh"/>
    <property type="match status" value="1"/>
</dbReference>
<feature type="active site" evidence="2">
    <location>
        <position position="258"/>
    </location>
</feature>
<evidence type="ECO:0000313" key="5">
    <source>
        <dbReference type="EMBL" id="MFC7327180.1"/>
    </source>
</evidence>